<proteinExistence type="predicted"/>
<evidence type="ECO:0000313" key="2">
    <source>
        <dbReference type="Proteomes" id="UP000029492"/>
    </source>
</evidence>
<dbReference type="STRING" id="693986.MOC_2107"/>
<evidence type="ECO:0000313" key="1">
    <source>
        <dbReference type="EMBL" id="AIQ89862.1"/>
    </source>
</evidence>
<sequence length="38" mass="4127">MSGFLILLDRVQNELTRIRIADISTAADVQAADAGRQP</sequence>
<accession>A0A089NR58</accession>
<dbReference type="Proteomes" id="UP000029492">
    <property type="component" value="Chromosome"/>
</dbReference>
<dbReference type="EMBL" id="CP003811">
    <property type="protein sequence ID" value="AIQ89862.1"/>
    <property type="molecule type" value="Genomic_DNA"/>
</dbReference>
<dbReference type="KEGG" id="mor:MOC_2107"/>
<keyword evidence="2" id="KW-1185">Reference proteome</keyword>
<dbReference type="AlphaFoldDB" id="A0A089NR58"/>
<name>A0A089NR58_9HYPH</name>
<reference evidence="1 2" key="1">
    <citation type="journal article" date="2014" name="PLoS ONE">
        <title>Genome Information of Methylobacterium oryzae, a Plant-Probiotic Methylotroph in the Phyllosphere.</title>
        <authorList>
            <person name="Kwak M.J."/>
            <person name="Jeong H."/>
            <person name="Madhaiyan M."/>
            <person name="Lee Y."/>
            <person name="Sa T.M."/>
            <person name="Oh T.K."/>
            <person name="Kim J.F."/>
        </authorList>
    </citation>
    <scope>NUCLEOTIDE SEQUENCE [LARGE SCALE GENOMIC DNA]</scope>
    <source>
        <strain evidence="1 2">CBMB20</strain>
    </source>
</reference>
<protein>
    <submittedName>
        <fullName evidence="1">Protein of unassigned function</fullName>
    </submittedName>
</protein>
<organism evidence="1 2">
    <name type="scientific">Methylobacterium oryzae CBMB20</name>
    <dbReference type="NCBI Taxonomy" id="693986"/>
    <lineage>
        <taxon>Bacteria</taxon>
        <taxon>Pseudomonadati</taxon>
        <taxon>Pseudomonadota</taxon>
        <taxon>Alphaproteobacteria</taxon>
        <taxon>Hyphomicrobiales</taxon>
        <taxon>Methylobacteriaceae</taxon>
        <taxon>Methylobacterium</taxon>
    </lineage>
</organism>
<gene>
    <name evidence="1" type="ORF">MOC_2107</name>
</gene>
<dbReference type="HOGENOM" id="CLU_3330039_0_0_5"/>